<organism evidence="5 6">
    <name type="scientific">Mya arenaria</name>
    <name type="common">Soft-shell clam</name>
    <dbReference type="NCBI Taxonomy" id="6604"/>
    <lineage>
        <taxon>Eukaryota</taxon>
        <taxon>Metazoa</taxon>
        <taxon>Spiralia</taxon>
        <taxon>Lophotrochozoa</taxon>
        <taxon>Mollusca</taxon>
        <taxon>Bivalvia</taxon>
        <taxon>Autobranchia</taxon>
        <taxon>Heteroconchia</taxon>
        <taxon>Euheterodonta</taxon>
        <taxon>Imparidentia</taxon>
        <taxon>Neoheterodontei</taxon>
        <taxon>Myida</taxon>
        <taxon>Myoidea</taxon>
        <taxon>Myidae</taxon>
        <taxon>Mya</taxon>
    </lineage>
</organism>
<evidence type="ECO:0000313" key="6">
    <source>
        <dbReference type="Proteomes" id="UP001164746"/>
    </source>
</evidence>
<sequence length="434" mass="48211">MENFFEYTNGELFCESVSVSSIKDFLQKQSFKTVSPVFVYSKNQIVSNVNAYKLAMKKLEINAVLNYAMKANMNPTVLKIMKDLGCSVTLVSGNELALALKVGFDLRTMILNGNGKQKWEIELAVKHGCLLNIDGMFNLEQTIEVCRRLGTKARVLLRVNPNIPLDDGVHQYNRTGVHGSKFGIERRELAAMAEVVCREPCAAEAMLADIRELRKHDFPNIRVINLGGGLGIDYTKRVISVIDSVFKDDDVSLILEPGRSLIGNAVILLTEVIGVKHGHHMNYIVVDGSMTEVVRPALYGAYHHIDLAQPSHVTNADTHTNDRSHVTTSDTQYITAQHRQMTKTDGQTENPFSFTSGKENPAELGKRTPTDGRSDEVNEGWGSGRQTYEVVGPVCESGDFLGHCLMWGRTAAPWPPTTTCGPDPRRSWWTAKRS</sequence>
<dbReference type="Pfam" id="PF02784">
    <property type="entry name" value="Orn_Arg_deC_N"/>
    <property type="match status" value="1"/>
</dbReference>
<dbReference type="Proteomes" id="UP001164746">
    <property type="component" value="Chromosome 11"/>
</dbReference>
<dbReference type="PRINTS" id="PR01179">
    <property type="entry name" value="ODADCRBXLASE"/>
</dbReference>
<protein>
    <submittedName>
        <fullName evidence="5">DCDA1-like protein</fullName>
    </submittedName>
</protein>
<reference evidence="5" key="1">
    <citation type="submission" date="2022-11" db="EMBL/GenBank/DDBJ databases">
        <title>Centuries of genome instability and evolution in soft-shell clam transmissible cancer (bioRxiv).</title>
        <authorList>
            <person name="Hart S.F.M."/>
            <person name="Yonemitsu M.A."/>
            <person name="Giersch R.M."/>
            <person name="Beal B.F."/>
            <person name="Arriagada G."/>
            <person name="Davis B.W."/>
            <person name="Ostrander E.A."/>
            <person name="Goff S.P."/>
            <person name="Metzger M.J."/>
        </authorList>
    </citation>
    <scope>NUCLEOTIDE SEQUENCE</scope>
    <source>
        <strain evidence="5">MELC-2E11</strain>
        <tissue evidence="5">Siphon/mantle</tissue>
    </source>
</reference>
<feature type="compositionally biased region" description="Basic and acidic residues" evidence="3">
    <location>
        <begin position="360"/>
        <end position="376"/>
    </location>
</feature>
<feature type="region of interest" description="Disordered" evidence="3">
    <location>
        <begin position="335"/>
        <end position="384"/>
    </location>
</feature>
<evidence type="ECO:0000313" key="5">
    <source>
        <dbReference type="EMBL" id="WAR20098.1"/>
    </source>
</evidence>
<dbReference type="SUPFAM" id="SSF51419">
    <property type="entry name" value="PLP-binding barrel"/>
    <property type="match status" value="1"/>
</dbReference>
<feature type="compositionally biased region" description="Polar residues" evidence="3">
    <location>
        <begin position="335"/>
        <end position="358"/>
    </location>
</feature>
<dbReference type="SUPFAM" id="SSF50621">
    <property type="entry name" value="Alanine racemase C-terminal domain-like"/>
    <property type="match status" value="1"/>
</dbReference>
<dbReference type="InterPro" id="IPR022644">
    <property type="entry name" value="De-COase2_N"/>
</dbReference>
<feature type="non-terminal residue" evidence="5">
    <location>
        <position position="434"/>
    </location>
</feature>
<dbReference type="InterPro" id="IPR029066">
    <property type="entry name" value="PLP-binding_barrel"/>
</dbReference>
<gene>
    <name evidence="5" type="ORF">MAR_001936</name>
</gene>
<dbReference type="PANTHER" id="PTHR43727">
    <property type="entry name" value="DIAMINOPIMELATE DECARBOXYLASE"/>
    <property type="match status" value="1"/>
</dbReference>
<proteinExistence type="predicted"/>
<keyword evidence="2" id="KW-0663">Pyridoxal phosphate</keyword>
<name>A0ABY7FD56_MYAAR</name>
<evidence type="ECO:0000256" key="2">
    <source>
        <dbReference type="ARBA" id="ARBA00022898"/>
    </source>
</evidence>
<accession>A0ABY7FD56</accession>
<dbReference type="PANTHER" id="PTHR43727:SF2">
    <property type="entry name" value="GROUP IV DECARBOXYLASE"/>
    <property type="match status" value="1"/>
</dbReference>
<dbReference type="EMBL" id="CP111022">
    <property type="protein sequence ID" value="WAR20098.1"/>
    <property type="molecule type" value="Genomic_DNA"/>
</dbReference>
<comment type="cofactor">
    <cofactor evidence="1">
        <name>pyridoxal 5'-phosphate</name>
        <dbReference type="ChEBI" id="CHEBI:597326"/>
    </cofactor>
</comment>
<dbReference type="Gene3D" id="2.40.37.10">
    <property type="entry name" value="Lyase, Ornithine Decarboxylase, Chain A, domain 1"/>
    <property type="match status" value="1"/>
</dbReference>
<evidence type="ECO:0000256" key="1">
    <source>
        <dbReference type="ARBA" id="ARBA00001933"/>
    </source>
</evidence>
<evidence type="ECO:0000256" key="3">
    <source>
        <dbReference type="SAM" id="MobiDB-lite"/>
    </source>
</evidence>
<dbReference type="Gene3D" id="3.20.20.10">
    <property type="entry name" value="Alanine racemase"/>
    <property type="match status" value="1"/>
</dbReference>
<feature type="domain" description="Orn/DAP/Arg decarboxylase 2 N-terminal" evidence="4">
    <location>
        <begin position="45"/>
        <end position="194"/>
    </location>
</feature>
<evidence type="ECO:0000259" key="4">
    <source>
        <dbReference type="Pfam" id="PF02784"/>
    </source>
</evidence>
<dbReference type="PROSITE" id="PS00878">
    <property type="entry name" value="ODR_DC_2_1"/>
    <property type="match status" value="1"/>
</dbReference>
<dbReference type="InterPro" id="IPR000183">
    <property type="entry name" value="Orn/DAP/Arg_de-COase"/>
</dbReference>
<dbReference type="InterPro" id="IPR022653">
    <property type="entry name" value="De-COase2_pyr-phos_BS"/>
</dbReference>
<keyword evidence="6" id="KW-1185">Reference proteome</keyword>
<dbReference type="InterPro" id="IPR009006">
    <property type="entry name" value="Ala_racemase/Decarboxylase_C"/>
</dbReference>